<organism evidence="2 3">
    <name type="scientific">Saxophila tyrrhenica</name>
    <dbReference type="NCBI Taxonomy" id="1690608"/>
    <lineage>
        <taxon>Eukaryota</taxon>
        <taxon>Fungi</taxon>
        <taxon>Dikarya</taxon>
        <taxon>Ascomycota</taxon>
        <taxon>Pezizomycotina</taxon>
        <taxon>Dothideomycetes</taxon>
        <taxon>Dothideomycetidae</taxon>
        <taxon>Mycosphaerellales</taxon>
        <taxon>Extremaceae</taxon>
        <taxon>Saxophila</taxon>
    </lineage>
</organism>
<protein>
    <submittedName>
        <fullName evidence="2">Uncharacterized protein</fullName>
    </submittedName>
</protein>
<name>A0AAV9P8N6_9PEZI</name>
<accession>A0AAV9P8N6</accession>
<dbReference type="Proteomes" id="UP001337655">
    <property type="component" value="Unassembled WGS sequence"/>
</dbReference>
<sequence length="337" mass="39766">MAPKTISNWLSAHKDPSKDRERRNPSDRGLNTPRLVSSAYRAMTGRSPRKGNTPAAEPMPSLFLTKLPVESRRWVYEIVLARVKHATLPHQICNVSTTWRPRDPTAIRFVCRQIAQETFPYIFETFDFGWMVDFYAPEAYDHRIFLHPEVDQRNLRSVVRRRWSCIKHFEVDIRYLIWGMTDWLLQPTPAESSVIKAYKRAIRLYRSWDTLGWPIDERKVFTMTLYDIELVDLTLANRPGISARLDNFLVHLTMISHFYPLLKELRLVRRLHPPLAPTSQRCRIVGDEVRNWNTDQLKWRMPGIASILKSRDLWVDVLIERYRYFVLSYITVKSPVA</sequence>
<keyword evidence="3" id="KW-1185">Reference proteome</keyword>
<dbReference type="AlphaFoldDB" id="A0AAV9P8N6"/>
<feature type="region of interest" description="Disordered" evidence="1">
    <location>
        <begin position="1"/>
        <end position="34"/>
    </location>
</feature>
<proteinExistence type="predicted"/>
<dbReference type="EMBL" id="JAVRRT010000011">
    <property type="protein sequence ID" value="KAK5167807.1"/>
    <property type="molecule type" value="Genomic_DNA"/>
</dbReference>
<comment type="caution">
    <text evidence="2">The sequence shown here is derived from an EMBL/GenBank/DDBJ whole genome shotgun (WGS) entry which is preliminary data.</text>
</comment>
<dbReference type="RefSeq" id="XP_064657513.1">
    <property type="nucleotide sequence ID" value="XM_064804743.1"/>
</dbReference>
<reference evidence="2 3" key="1">
    <citation type="submission" date="2023-08" db="EMBL/GenBank/DDBJ databases">
        <title>Black Yeasts Isolated from many extreme environments.</title>
        <authorList>
            <person name="Coleine C."/>
            <person name="Stajich J.E."/>
            <person name="Selbmann L."/>
        </authorList>
    </citation>
    <scope>NUCLEOTIDE SEQUENCE [LARGE SCALE GENOMIC DNA]</scope>
    <source>
        <strain evidence="2 3">CCFEE 5935</strain>
    </source>
</reference>
<evidence type="ECO:0000256" key="1">
    <source>
        <dbReference type="SAM" id="MobiDB-lite"/>
    </source>
</evidence>
<feature type="compositionally biased region" description="Basic and acidic residues" evidence="1">
    <location>
        <begin position="12"/>
        <end position="26"/>
    </location>
</feature>
<gene>
    <name evidence="2" type="ORF">LTR77_007506</name>
</gene>
<feature type="compositionally biased region" description="Polar residues" evidence="1">
    <location>
        <begin position="1"/>
        <end position="10"/>
    </location>
</feature>
<evidence type="ECO:0000313" key="3">
    <source>
        <dbReference type="Proteomes" id="UP001337655"/>
    </source>
</evidence>
<dbReference type="GeneID" id="89928842"/>
<evidence type="ECO:0000313" key="2">
    <source>
        <dbReference type="EMBL" id="KAK5167807.1"/>
    </source>
</evidence>